<keyword evidence="3" id="KW-1185">Reference proteome</keyword>
<dbReference type="RefSeq" id="WP_236284450.1">
    <property type="nucleotide sequence ID" value="NZ_CAKMMW010000002.1"/>
</dbReference>
<dbReference type="CDD" id="cd04301">
    <property type="entry name" value="NAT_SF"/>
    <property type="match status" value="1"/>
</dbReference>
<comment type="caution">
    <text evidence="2">The sequence shown here is derived from an EMBL/GenBank/DDBJ whole genome shotgun (WGS) entry which is preliminary data.</text>
</comment>
<dbReference type="Gene3D" id="3.40.630.30">
    <property type="match status" value="1"/>
</dbReference>
<dbReference type="EMBL" id="CAKMMW010000002">
    <property type="protein sequence ID" value="CAH1195077.1"/>
    <property type="molecule type" value="Genomic_DNA"/>
</dbReference>
<dbReference type="InterPro" id="IPR016181">
    <property type="entry name" value="Acyl_CoA_acyltransferase"/>
</dbReference>
<accession>A0ABM9BV55</accession>
<evidence type="ECO:0000259" key="1">
    <source>
        <dbReference type="PROSITE" id="PS51186"/>
    </source>
</evidence>
<sequence length="139" mass="15991">MRAIREMTINDYEQMIELWSGIQGLALSDADSKENINMYLVRNKGLSYVFEHNNEIVGTILCGHDGRRGFIYHVAVSPAFRKQKIGNSLVQTSLDKLSKESIHKCHIFVIEDNSVGNHFWTSMGWEKRSGFYVYSKNTK</sequence>
<keyword evidence="2" id="KW-0808">Transferase</keyword>
<dbReference type="Pfam" id="PF00583">
    <property type="entry name" value="Acetyltransf_1"/>
    <property type="match status" value="1"/>
</dbReference>
<name>A0ABM9BV55_9BACL</name>
<evidence type="ECO:0000313" key="3">
    <source>
        <dbReference type="Proteomes" id="UP000838821"/>
    </source>
</evidence>
<gene>
    <name evidence="2" type="primary">ypeA_1</name>
    <name evidence="2" type="ORF">PAECIP111891_00593</name>
</gene>
<evidence type="ECO:0000313" key="2">
    <source>
        <dbReference type="EMBL" id="CAH1195077.1"/>
    </source>
</evidence>
<dbReference type="InterPro" id="IPR000182">
    <property type="entry name" value="GNAT_dom"/>
</dbReference>
<dbReference type="EC" id="2.3.1.-" evidence="2"/>
<dbReference type="Proteomes" id="UP000838821">
    <property type="component" value="Unassembled WGS sequence"/>
</dbReference>
<feature type="domain" description="N-acetyltransferase" evidence="1">
    <location>
        <begin position="2"/>
        <end position="139"/>
    </location>
</feature>
<dbReference type="PROSITE" id="PS51186">
    <property type="entry name" value="GNAT"/>
    <property type="match status" value="1"/>
</dbReference>
<dbReference type="GO" id="GO:0016746">
    <property type="term" value="F:acyltransferase activity"/>
    <property type="evidence" value="ECO:0007669"/>
    <property type="project" value="UniProtKB-KW"/>
</dbReference>
<proteinExistence type="predicted"/>
<protein>
    <submittedName>
        <fullName evidence="2">Acetyltransferase YpeA</fullName>
        <ecNumber evidence="2">2.3.1.-</ecNumber>
    </submittedName>
</protein>
<keyword evidence="2" id="KW-0012">Acyltransferase</keyword>
<dbReference type="SUPFAM" id="SSF55729">
    <property type="entry name" value="Acyl-CoA N-acyltransferases (Nat)"/>
    <property type="match status" value="1"/>
</dbReference>
<reference evidence="2" key="1">
    <citation type="submission" date="2022-01" db="EMBL/GenBank/DDBJ databases">
        <authorList>
            <person name="Criscuolo A."/>
        </authorList>
    </citation>
    <scope>NUCLEOTIDE SEQUENCE</scope>
    <source>
        <strain evidence="2">CIP111891</strain>
    </source>
</reference>
<organism evidence="2 3">
    <name type="scientific">Paenibacillus allorhizoplanae</name>
    <dbReference type="NCBI Taxonomy" id="2905648"/>
    <lineage>
        <taxon>Bacteria</taxon>
        <taxon>Bacillati</taxon>
        <taxon>Bacillota</taxon>
        <taxon>Bacilli</taxon>
        <taxon>Bacillales</taxon>
        <taxon>Paenibacillaceae</taxon>
        <taxon>Paenibacillus</taxon>
    </lineage>
</organism>